<evidence type="ECO:0000256" key="4">
    <source>
        <dbReference type="ARBA" id="ARBA00023136"/>
    </source>
</evidence>
<comment type="caution">
    <text evidence="6">The sequence shown here is derived from an EMBL/GenBank/DDBJ whole genome shotgun (WGS) entry which is preliminary data.</text>
</comment>
<organism evidence="6 7">
    <name type="scientific">Rhizophlyctis rosea</name>
    <dbReference type="NCBI Taxonomy" id="64517"/>
    <lineage>
        <taxon>Eukaryota</taxon>
        <taxon>Fungi</taxon>
        <taxon>Fungi incertae sedis</taxon>
        <taxon>Chytridiomycota</taxon>
        <taxon>Chytridiomycota incertae sedis</taxon>
        <taxon>Chytridiomycetes</taxon>
        <taxon>Rhizophlyctidales</taxon>
        <taxon>Rhizophlyctidaceae</taxon>
        <taxon>Rhizophlyctis</taxon>
    </lineage>
</organism>
<dbReference type="InterPro" id="IPR024129">
    <property type="entry name" value="Sphingomy_SMPD4"/>
</dbReference>
<dbReference type="Pfam" id="PF14724">
    <property type="entry name" value="mit_SMPDase"/>
    <property type="match status" value="1"/>
</dbReference>
<keyword evidence="3" id="KW-1133">Transmembrane helix</keyword>
<accession>A0AAD5X9N0</accession>
<keyword evidence="4" id="KW-0472">Membrane</keyword>
<feature type="compositionally biased region" description="Basic and acidic residues" evidence="5">
    <location>
        <begin position="462"/>
        <end position="473"/>
    </location>
</feature>
<evidence type="ECO:0000256" key="2">
    <source>
        <dbReference type="ARBA" id="ARBA00022692"/>
    </source>
</evidence>
<dbReference type="EMBL" id="JADGJD010000032">
    <property type="protein sequence ID" value="KAJ3056461.1"/>
    <property type="molecule type" value="Genomic_DNA"/>
</dbReference>
<sequence>MAVMQEGAPPKVTFNMFEYYILTFGHCAIQHLPSQYGLNTAYTTRRSSLFEMSGFSPRGQNTERLGSCYDNITGYTALLQEYLDYLLPPKLQNFASPSRSPKPEDKRTAKRMSVLMEDVMAFRSPNAIRNRKSLVPENYKKPAGISIFNDGTMDPTQARMTSLFVVDVLSELWLCQNDPAELADRDRRVPYRKATDLHLQCIKVLVRHIVSLDLSEIYGGRVGQVQRSNRLDDEVQAKRDCYASIRGNLYTFLNMAFSHWPREDSFNQIVDIWVTFLQPWRASNESFSENWIHFVQDNFAFYSILIRKFLERARNYALYSSNRYKSRSSRSSRGGDNNKDGLTAIQRVLEVFNDLYLLETLQSLERALFSLESYGKGGPIGSIGQQIAGGFRGIPNGRLPDEIRRNLANSGHETRLKIDQLEGRKTQLMPVFLTDIKVASDADTLTCVEMAKQLRENVRDTMGRLQDKVEPKQQSRRSSRVGPSSPRTPGTPGPAGTTPSPTEAVQAGSLRFPPASAEATWPQFLLWLAQCIYLVIYYTARRTISGIGWLMASGTPSDDSVAGQLSQQAVQKMKADIQSLDMVMARIQQIWDLDILKSSPLQAMPGAIPNVTMWDDWEVKEVAPGVRAADAVIASDGRPVLTNKGKDEFLRGVVMCDKFDLNIEKSPQWEKTIKSYENKYLVRLFLWIADLWEAKACAATGRFLFATPAGGPRVRVVSRPQPVGTTAHMGHGQGYRPPARH</sequence>
<dbReference type="PANTHER" id="PTHR12988:SF6">
    <property type="entry name" value="SPHINGOMYELIN PHOSPHODIESTERASE 4"/>
    <property type="match status" value="1"/>
</dbReference>
<feature type="region of interest" description="Disordered" evidence="5">
    <location>
        <begin position="722"/>
        <end position="741"/>
    </location>
</feature>
<dbReference type="Proteomes" id="UP001212841">
    <property type="component" value="Unassembled WGS sequence"/>
</dbReference>
<evidence type="ECO:0000256" key="1">
    <source>
        <dbReference type="ARBA" id="ARBA00004167"/>
    </source>
</evidence>
<dbReference type="PANTHER" id="PTHR12988">
    <property type="entry name" value="SPHINGOMYELIN PHOSPHODIESTERASE 4"/>
    <property type="match status" value="1"/>
</dbReference>
<proteinExistence type="predicted"/>
<dbReference type="AlphaFoldDB" id="A0AAD5X9N0"/>
<dbReference type="GO" id="GO:0050290">
    <property type="term" value="F:sphingomyelin phosphodiesterase D activity"/>
    <property type="evidence" value="ECO:0007669"/>
    <property type="project" value="InterPro"/>
</dbReference>
<feature type="compositionally biased region" description="Low complexity" evidence="5">
    <location>
        <begin position="480"/>
        <end position="502"/>
    </location>
</feature>
<evidence type="ECO:0000256" key="3">
    <source>
        <dbReference type="ARBA" id="ARBA00022989"/>
    </source>
</evidence>
<dbReference type="GO" id="GO:0006685">
    <property type="term" value="P:sphingomyelin catabolic process"/>
    <property type="evidence" value="ECO:0007669"/>
    <property type="project" value="TreeGrafter"/>
</dbReference>
<evidence type="ECO:0000256" key="5">
    <source>
        <dbReference type="SAM" id="MobiDB-lite"/>
    </source>
</evidence>
<reference evidence="6" key="1">
    <citation type="submission" date="2020-05" db="EMBL/GenBank/DDBJ databases">
        <title>Phylogenomic resolution of chytrid fungi.</title>
        <authorList>
            <person name="Stajich J.E."/>
            <person name="Amses K."/>
            <person name="Simmons R."/>
            <person name="Seto K."/>
            <person name="Myers J."/>
            <person name="Bonds A."/>
            <person name="Quandt C.A."/>
            <person name="Barry K."/>
            <person name="Liu P."/>
            <person name="Grigoriev I."/>
            <person name="Longcore J.E."/>
            <person name="James T.Y."/>
        </authorList>
    </citation>
    <scope>NUCLEOTIDE SEQUENCE</scope>
    <source>
        <strain evidence="6">JEL0318</strain>
    </source>
</reference>
<protein>
    <submittedName>
        <fullName evidence="6">Sphingomyelin phosphodiesterase 4, neutral membrane (Neutral sphingomyelinase-3)</fullName>
    </submittedName>
</protein>
<comment type="subcellular location">
    <subcellularLocation>
        <location evidence="1">Membrane</location>
        <topology evidence="1">Single-pass membrane protein</topology>
    </subcellularLocation>
</comment>
<evidence type="ECO:0000313" key="7">
    <source>
        <dbReference type="Proteomes" id="UP001212841"/>
    </source>
</evidence>
<keyword evidence="2" id="KW-0812">Transmembrane</keyword>
<gene>
    <name evidence="6" type="primary">SMPD4</name>
    <name evidence="6" type="ORF">HK097_006780</name>
</gene>
<feature type="region of interest" description="Disordered" evidence="5">
    <location>
        <begin position="462"/>
        <end position="506"/>
    </location>
</feature>
<name>A0AAD5X9N0_9FUNG</name>
<evidence type="ECO:0000313" key="6">
    <source>
        <dbReference type="EMBL" id="KAJ3056461.1"/>
    </source>
</evidence>
<dbReference type="GO" id="GO:0016020">
    <property type="term" value="C:membrane"/>
    <property type="evidence" value="ECO:0007669"/>
    <property type="project" value="UniProtKB-SubCell"/>
</dbReference>
<dbReference type="GO" id="GO:0046513">
    <property type="term" value="P:ceramide biosynthetic process"/>
    <property type="evidence" value="ECO:0007669"/>
    <property type="project" value="TreeGrafter"/>
</dbReference>
<keyword evidence="7" id="KW-1185">Reference proteome</keyword>
<dbReference type="GO" id="GO:0046475">
    <property type="term" value="P:glycerophospholipid catabolic process"/>
    <property type="evidence" value="ECO:0007669"/>
    <property type="project" value="TreeGrafter"/>
</dbReference>